<sequence>MSSAASEVTPGVVLHARPLRENSRVVELVTERAGRVAAVARGRAGSVRPFVLLDLAWRGRGELPSLSVAEERRVYPLTGRRLVCGLYLNELVLRLFPRDAPLEDTLQTLTGAYTDLAQDRPADRILRRAEWQLLGGLDSGLAFIDPEELEPEAWYRYEPEHGLHDVPARTAGAVPGAALQALASGRDVPDNLARASRDFMRALIDAHLDGRPLQTRGLL</sequence>
<dbReference type="GO" id="GO:0043590">
    <property type="term" value="C:bacterial nucleoid"/>
    <property type="evidence" value="ECO:0007669"/>
    <property type="project" value="TreeGrafter"/>
</dbReference>
<reference evidence="9 10" key="1">
    <citation type="submission" date="2017-02" db="EMBL/GenBank/DDBJ databases">
        <title>Genomic diversity within the haloalkaliphilic genus Thioalkalivibrio.</title>
        <authorList>
            <person name="Ahn A.-C."/>
            <person name="Meier-Kolthoff J."/>
            <person name="Overmars L."/>
            <person name="Richter M."/>
            <person name="Woyke T."/>
            <person name="Sorokin D.Y."/>
            <person name="Muyzer G."/>
        </authorList>
    </citation>
    <scope>NUCLEOTIDE SEQUENCE [LARGE SCALE GENOMIC DNA]</scope>
    <source>
        <strain evidence="9 10">HL17</strain>
    </source>
</reference>
<dbReference type="Gene3D" id="2.40.50.140">
    <property type="entry name" value="Nucleic acid-binding proteins"/>
    <property type="match status" value="1"/>
</dbReference>
<feature type="domain" description="DNA replication/recombination mediator RecO N-terminal" evidence="8">
    <location>
        <begin position="9"/>
        <end position="70"/>
    </location>
</feature>
<accession>A0A1V3A086</accession>
<evidence type="ECO:0000256" key="2">
    <source>
        <dbReference type="ARBA" id="ARBA00007452"/>
    </source>
</evidence>
<dbReference type="PANTHER" id="PTHR33991:SF1">
    <property type="entry name" value="DNA REPAIR PROTEIN RECO"/>
    <property type="match status" value="1"/>
</dbReference>
<evidence type="ECO:0000313" key="9">
    <source>
        <dbReference type="EMBL" id="OOC10777.1"/>
    </source>
</evidence>
<evidence type="ECO:0000256" key="3">
    <source>
        <dbReference type="ARBA" id="ARBA00021310"/>
    </source>
</evidence>
<comment type="similarity">
    <text evidence="2">Belongs to the RecO family.</text>
</comment>
<dbReference type="GO" id="GO:0006302">
    <property type="term" value="P:double-strand break repair"/>
    <property type="evidence" value="ECO:0007669"/>
    <property type="project" value="TreeGrafter"/>
</dbReference>
<evidence type="ECO:0000259" key="8">
    <source>
        <dbReference type="Pfam" id="PF11967"/>
    </source>
</evidence>
<dbReference type="InterPro" id="IPR022572">
    <property type="entry name" value="DNA_rep/recomb_RecO_N"/>
</dbReference>
<dbReference type="GO" id="GO:0006310">
    <property type="term" value="P:DNA recombination"/>
    <property type="evidence" value="ECO:0007669"/>
    <property type="project" value="UniProtKB-KW"/>
</dbReference>
<dbReference type="InterPro" id="IPR003717">
    <property type="entry name" value="RecO"/>
</dbReference>
<keyword evidence="10" id="KW-1185">Reference proteome</keyword>
<comment type="caution">
    <text evidence="9">The sequence shown here is derived from an EMBL/GenBank/DDBJ whole genome shotgun (WGS) entry which is preliminary data.</text>
</comment>
<dbReference type="InterPro" id="IPR042242">
    <property type="entry name" value="RecO_C"/>
</dbReference>
<dbReference type="Gene3D" id="1.20.1440.120">
    <property type="entry name" value="Recombination protein O, C-terminal domain"/>
    <property type="match status" value="1"/>
</dbReference>
<evidence type="ECO:0000256" key="5">
    <source>
        <dbReference type="ARBA" id="ARBA00023172"/>
    </source>
</evidence>
<evidence type="ECO:0000256" key="1">
    <source>
        <dbReference type="ARBA" id="ARBA00003065"/>
    </source>
</evidence>
<evidence type="ECO:0000256" key="7">
    <source>
        <dbReference type="ARBA" id="ARBA00033409"/>
    </source>
</evidence>
<keyword evidence="6" id="KW-0234">DNA repair</keyword>
<comment type="function">
    <text evidence="1">Involved in DNA repair and RecF pathway recombination.</text>
</comment>
<evidence type="ECO:0000256" key="6">
    <source>
        <dbReference type="ARBA" id="ARBA00023204"/>
    </source>
</evidence>
<keyword evidence="4" id="KW-0227">DNA damage</keyword>
<keyword evidence="5" id="KW-0233">DNA recombination</keyword>
<dbReference type="InterPro" id="IPR012340">
    <property type="entry name" value="NA-bd_OB-fold"/>
</dbReference>
<dbReference type="Pfam" id="PF11967">
    <property type="entry name" value="RecO_N"/>
    <property type="match status" value="1"/>
</dbReference>
<dbReference type="Proteomes" id="UP000189177">
    <property type="component" value="Unassembled WGS sequence"/>
</dbReference>
<dbReference type="AlphaFoldDB" id="A0A1V3A086"/>
<proteinExistence type="inferred from homology"/>
<dbReference type="RefSeq" id="WP_018947032.1">
    <property type="nucleotide sequence ID" value="NZ_MUZR01000010.1"/>
</dbReference>
<protein>
    <recommendedName>
        <fullName evidence="3">DNA repair protein RecO</fullName>
    </recommendedName>
    <alternativeName>
        <fullName evidence="7">Recombination protein O</fullName>
    </alternativeName>
</protein>
<name>A0A1V3A086_9GAMM</name>
<dbReference type="PANTHER" id="PTHR33991">
    <property type="entry name" value="DNA REPAIR PROTEIN RECO"/>
    <property type="match status" value="1"/>
</dbReference>
<gene>
    <name evidence="9" type="ORF">B1A74_04270</name>
</gene>
<evidence type="ECO:0000256" key="4">
    <source>
        <dbReference type="ARBA" id="ARBA00022763"/>
    </source>
</evidence>
<dbReference type="STRING" id="252474.B1A74_04270"/>
<dbReference type="SUPFAM" id="SSF50249">
    <property type="entry name" value="Nucleic acid-binding proteins"/>
    <property type="match status" value="1"/>
</dbReference>
<dbReference type="EMBL" id="MUZR01000010">
    <property type="protein sequence ID" value="OOC10777.1"/>
    <property type="molecule type" value="Genomic_DNA"/>
</dbReference>
<evidence type="ECO:0000313" key="10">
    <source>
        <dbReference type="Proteomes" id="UP000189177"/>
    </source>
</evidence>
<organism evidence="9 10">
    <name type="scientific">Thioalkalivibrio halophilus</name>
    <dbReference type="NCBI Taxonomy" id="252474"/>
    <lineage>
        <taxon>Bacteria</taxon>
        <taxon>Pseudomonadati</taxon>
        <taxon>Pseudomonadota</taxon>
        <taxon>Gammaproteobacteria</taxon>
        <taxon>Chromatiales</taxon>
        <taxon>Ectothiorhodospiraceae</taxon>
        <taxon>Thioalkalivibrio</taxon>
    </lineage>
</organism>
<dbReference type="OrthoDB" id="9804792at2"/>